<feature type="region of interest" description="Disordered" evidence="1">
    <location>
        <begin position="413"/>
        <end position="438"/>
    </location>
</feature>
<name>A0A5A8E4J5_CAFRO</name>
<dbReference type="Proteomes" id="UP000325113">
    <property type="component" value="Unassembled WGS sequence"/>
</dbReference>
<evidence type="ECO:0000313" key="8">
    <source>
        <dbReference type="Proteomes" id="UP000323011"/>
    </source>
</evidence>
<evidence type="ECO:0000313" key="6">
    <source>
        <dbReference type="EMBL" id="KAA0175767.1"/>
    </source>
</evidence>
<reference evidence="7 8" key="1">
    <citation type="submission" date="2019-07" db="EMBL/GenBank/DDBJ databases">
        <title>Genomes of Cafeteria roenbergensis.</title>
        <authorList>
            <person name="Fischer M.G."/>
            <person name="Hackl T."/>
            <person name="Roman M."/>
        </authorList>
    </citation>
    <scope>NUCLEOTIDE SEQUENCE [LARGE SCALE GENOMIC DNA]</scope>
    <source>
        <strain evidence="3 8">BVI</strain>
        <strain evidence="4 10">Cflag</strain>
        <strain evidence="6 7">E4-10P</strain>
        <strain evidence="5 9">RCC970-E3</strain>
    </source>
</reference>
<feature type="compositionally biased region" description="Basic and acidic residues" evidence="1">
    <location>
        <begin position="108"/>
        <end position="124"/>
    </location>
</feature>
<feature type="compositionally biased region" description="Acidic residues" evidence="1">
    <location>
        <begin position="7"/>
        <end position="18"/>
    </location>
</feature>
<dbReference type="Gene3D" id="1.20.5.170">
    <property type="match status" value="1"/>
</dbReference>
<evidence type="ECO:0000313" key="4">
    <source>
        <dbReference type="EMBL" id="KAA0161124.1"/>
    </source>
</evidence>
<organism evidence="5 9">
    <name type="scientific">Cafeteria roenbergensis</name>
    <name type="common">Marine flagellate</name>
    <dbReference type="NCBI Taxonomy" id="33653"/>
    <lineage>
        <taxon>Eukaryota</taxon>
        <taxon>Sar</taxon>
        <taxon>Stramenopiles</taxon>
        <taxon>Bigyra</taxon>
        <taxon>Opalozoa</taxon>
        <taxon>Bicosoecida</taxon>
        <taxon>Cafeteriaceae</taxon>
        <taxon>Cafeteria</taxon>
    </lineage>
</organism>
<dbReference type="SMART" id="SM00338">
    <property type="entry name" value="BRLZ"/>
    <property type="match status" value="1"/>
</dbReference>
<dbReference type="AlphaFoldDB" id="A0A5A8E4J5"/>
<dbReference type="EMBL" id="VLTL01000010">
    <property type="protein sequence ID" value="KAA0170861.1"/>
    <property type="molecule type" value="Genomic_DNA"/>
</dbReference>
<sequence>MAGLPDFTDDDLGMDDDMFLGLGDLLPASVAQQELPSFSASHSATAAFEASRAQVPQQESWAPPDAGTRRRRAAQGAESAESAGRGAGSRRGGAGSTPGGESDEDMSDDKPEADKVKDRRERNKASARASRKKRKALLEGLAGKVTSLAEHTDRERLARAETAASGVDRRRAELVASARAALAAAASSSIPDGGASDYAARGSSAGAADHSKQRRRQTASAAAAALPALLRERFSLAGSERRALIDFALEHSAATAMPHHLRVLAYMAEQGPEFFSTSDQRVAGAEAARARADAAFEASPALAGIASGSVSALPAAPDTERPDLWGILANELWLSDAGSESLRALLQSTGAASMAAMREAVVANRRLRAAIAQRAEAAAALGASVHSVLTPAQELAFQDFLSRNAERIRTLMPAASRTRSTDAAAAETSRAAHGPSVAGMDGIAQARRAEEQLQAAVMIAREASGASLPEVASTPRAGAQAPPCTGPSY</sequence>
<dbReference type="EMBL" id="VLTM01000038">
    <property type="protein sequence ID" value="KAA0161124.1"/>
    <property type="molecule type" value="Genomic_DNA"/>
</dbReference>
<keyword evidence="8" id="KW-1185">Reference proteome</keyword>
<feature type="compositionally biased region" description="Low complexity" evidence="1">
    <location>
        <begin position="37"/>
        <end position="51"/>
    </location>
</feature>
<evidence type="ECO:0000313" key="9">
    <source>
        <dbReference type="Proteomes" id="UP000324907"/>
    </source>
</evidence>
<evidence type="ECO:0000313" key="3">
    <source>
        <dbReference type="EMBL" id="KAA0153411.1"/>
    </source>
</evidence>
<protein>
    <recommendedName>
        <fullName evidence="2">BZIP domain-containing protein</fullName>
    </recommendedName>
</protein>
<dbReference type="Proteomes" id="UP000324907">
    <property type="component" value="Unassembled WGS sequence"/>
</dbReference>
<feature type="compositionally biased region" description="Low complexity" evidence="1">
    <location>
        <begin position="74"/>
        <end position="84"/>
    </location>
</feature>
<dbReference type="GO" id="GO:0003700">
    <property type="term" value="F:DNA-binding transcription factor activity"/>
    <property type="evidence" value="ECO:0007669"/>
    <property type="project" value="InterPro"/>
</dbReference>
<accession>A0A5A8E4J5</accession>
<dbReference type="EMBL" id="VLTN01000016">
    <property type="protein sequence ID" value="KAA0153411.1"/>
    <property type="molecule type" value="Genomic_DNA"/>
</dbReference>
<dbReference type="Proteomes" id="UP000322899">
    <property type="component" value="Unassembled WGS sequence"/>
</dbReference>
<dbReference type="InterPro" id="IPR004827">
    <property type="entry name" value="bZIP"/>
</dbReference>
<comment type="caution">
    <text evidence="5">The sequence shown here is derived from an EMBL/GenBank/DDBJ whole genome shotgun (WGS) entry which is preliminary data.</text>
</comment>
<proteinExistence type="predicted"/>
<feature type="region of interest" description="Disordered" evidence="1">
    <location>
        <begin position="466"/>
        <end position="489"/>
    </location>
</feature>
<dbReference type="PROSITE" id="PS00036">
    <property type="entry name" value="BZIP_BASIC"/>
    <property type="match status" value="1"/>
</dbReference>
<evidence type="ECO:0000259" key="2">
    <source>
        <dbReference type="PROSITE" id="PS00036"/>
    </source>
</evidence>
<dbReference type="OrthoDB" id="10401741at2759"/>
<dbReference type="Proteomes" id="UP000323011">
    <property type="component" value="Unassembled WGS sequence"/>
</dbReference>
<evidence type="ECO:0000313" key="7">
    <source>
        <dbReference type="Proteomes" id="UP000322899"/>
    </source>
</evidence>
<feature type="region of interest" description="Disordered" evidence="1">
    <location>
        <begin position="36"/>
        <end position="135"/>
    </location>
</feature>
<feature type="region of interest" description="Disordered" evidence="1">
    <location>
        <begin position="1"/>
        <end position="21"/>
    </location>
</feature>
<feature type="compositionally biased region" description="Low complexity" evidence="1">
    <location>
        <begin position="414"/>
        <end position="432"/>
    </location>
</feature>
<dbReference type="EMBL" id="VLTO01000012">
    <property type="protein sequence ID" value="KAA0175767.1"/>
    <property type="molecule type" value="Genomic_DNA"/>
</dbReference>
<feature type="region of interest" description="Disordered" evidence="1">
    <location>
        <begin position="185"/>
        <end position="218"/>
    </location>
</feature>
<gene>
    <name evidence="6" type="ORF">FNF27_02853</name>
    <name evidence="5" type="ORF">FNF28_01134</name>
    <name evidence="3" type="ORF">FNF29_03228</name>
    <name evidence="4" type="ORF">FNF31_03965</name>
</gene>
<feature type="domain" description="BZIP" evidence="2">
    <location>
        <begin position="119"/>
        <end position="133"/>
    </location>
</feature>
<evidence type="ECO:0000313" key="5">
    <source>
        <dbReference type="EMBL" id="KAA0170861.1"/>
    </source>
</evidence>
<feature type="compositionally biased region" description="Gly residues" evidence="1">
    <location>
        <begin position="85"/>
        <end position="98"/>
    </location>
</feature>
<evidence type="ECO:0000313" key="10">
    <source>
        <dbReference type="Proteomes" id="UP000325113"/>
    </source>
</evidence>
<evidence type="ECO:0000256" key="1">
    <source>
        <dbReference type="SAM" id="MobiDB-lite"/>
    </source>
</evidence>